<keyword evidence="2" id="KW-1185">Reference proteome</keyword>
<proteinExistence type="predicted"/>
<dbReference type="Proteomes" id="UP001165960">
    <property type="component" value="Unassembled WGS sequence"/>
</dbReference>
<gene>
    <name evidence="1" type="ORF">DSO57_1029456</name>
</gene>
<reference evidence="1" key="1">
    <citation type="submission" date="2022-04" db="EMBL/GenBank/DDBJ databases">
        <title>Genome of the entomopathogenic fungus Entomophthora muscae.</title>
        <authorList>
            <person name="Elya C."/>
            <person name="Lovett B.R."/>
            <person name="Lee E."/>
            <person name="Macias A.M."/>
            <person name="Hajek A.E."/>
            <person name="De Bivort B.L."/>
            <person name="Kasson M.T."/>
            <person name="De Fine Licht H.H."/>
            <person name="Stajich J.E."/>
        </authorList>
    </citation>
    <scope>NUCLEOTIDE SEQUENCE</scope>
    <source>
        <strain evidence="1">Berkeley</strain>
    </source>
</reference>
<dbReference type="EMBL" id="QTSX02005165">
    <property type="protein sequence ID" value="KAJ9060557.1"/>
    <property type="molecule type" value="Genomic_DNA"/>
</dbReference>
<protein>
    <submittedName>
        <fullName evidence="1">Uncharacterized protein</fullName>
    </submittedName>
</protein>
<evidence type="ECO:0000313" key="2">
    <source>
        <dbReference type="Proteomes" id="UP001165960"/>
    </source>
</evidence>
<comment type="caution">
    <text evidence="1">The sequence shown here is derived from an EMBL/GenBank/DDBJ whole genome shotgun (WGS) entry which is preliminary data.</text>
</comment>
<evidence type="ECO:0000313" key="1">
    <source>
        <dbReference type="EMBL" id="KAJ9060557.1"/>
    </source>
</evidence>
<accession>A0ACC2SEH5</accession>
<name>A0ACC2SEH5_9FUNG</name>
<organism evidence="1 2">
    <name type="scientific">Entomophthora muscae</name>
    <dbReference type="NCBI Taxonomy" id="34485"/>
    <lineage>
        <taxon>Eukaryota</taxon>
        <taxon>Fungi</taxon>
        <taxon>Fungi incertae sedis</taxon>
        <taxon>Zoopagomycota</taxon>
        <taxon>Entomophthoromycotina</taxon>
        <taxon>Entomophthoromycetes</taxon>
        <taxon>Entomophthorales</taxon>
        <taxon>Entomophthoraceae</taxon>
        <taxon>Entomophthora</taxon>
    </lineage>
</organism>
<sequence length="97" mass="11000">MQAILEFYRCKVLHRQQGLSVDYPSEEFIVKCLVLGACFPIECGLGCLADGELALTVLIMHWERLSPEAQHMWLQNVVVLYQVVATWQPPELTHSAS</sequence>